<evidence type="ECO:0000313" key="3">
    <source>
        <dbReference type="Proteomes" id="UP001182556"/>
    </source>
</evidence>
<organism evidence="2 3">
    <name type="scientific">Papiliotrema laurentii</name>
    <name type="common">Cryptococcus laurentii</name>
    <dbReference type="NCBI Taxonomy" id="5418"/>
    <lineage>
        <taxon>Eukaryota</taxon>
        <taxon>Fungi</taxon>
        <taxon>Dikarya</taxon>
        <taxon>Basidiomycota</taxon>
        <taxon>Agaricomycotina</taxon>
        <taxon>Tremellomycetes</taxon>
        <taxon>Tremellales</taxon>
        <taxon>Rhynchogastremaceae</taxon>
        <taxon>Papiliotrema</taxon>
    </lineage>
</organism>
<evidence type="ECO:0000313" key="2">
    <source>
        <dbReference type="EMBL" id="KAK1927202.1"/>
    </source>
</evidence>
<dbReference type="EMBL" id="JAODAN010000001">
    <property type="protein sequence ID" value="KAK1927202.1"/>
    <property type="molecule type" value="Genomic_DNA"/>
</dbReference>
<dbReference type="AlphaFoldDB" id="A0AAD9L964"/>
<feature type="compositionally biased region" description="Polar residues" evidence="1">
    <location>
        <begin position="109"/>
        <end position="123"/>
    </location>
</feature>
<keyword evidence="3" id="KW-1185">Reference proteome</keyword>
<comment type="caution">
    <text evidence="2">The sequence shown here is derived from an EMBL/GenBank/DDBJ whole genome shotgun (WGS) entry which is preliminary data.</text>
</comment>
<feature type="region of interest" description="Disordered" evidence="1">
    <location>
        <begin position="100"/>
        <end position="136"/>
    </location>
</feature>
<gene>
    <name evidence="2" type="ORF">DB88DRAFT_507302</name>
</gene>
<proteinExistence type="predicted"/>
<dbReference type="Proteomes" id="UP001182556">
    <property type="component" value="Unassembled WGS sequence"/>
</dbReference>
<reference evidence="2" key="1">
    <citation type="submission" date="2023-02" db="EMBL/GenBank/DDBJ databases">
        <title>Identification and recombinant expression of a fungal hydrolase from Papiliotrema laurentii that hydrolyzes apple cutin and clears colloidal polyester polyurethane.</title>
        <authorList>
            <consortium name="DOE Joint Genome Institute"/>
            <person name="Roman V.A."/>
            <person name="Bojanowski C."/>
            <person name="Crable B.R."/>
            <person name="Wagner D.N."/>
            <person name="Hung C.S."/>
            <person name="Nadeau L.J."/>
            <person name="Schratz L."/>
            <person name="Haridas S."/>
            <person name="Pangilinan J."/>
            <person name="Lipzen A."/>
            <person name="Na H."/>
            <person name="Yan M."/>
            <person name="Ng V."/>
            <person name="Grigoriev I.V."/>
            <person name="Spatafora J.W."/>
            <person name="Barlow D."/>
            <person name="Biffinger J."/>
            <person name="Kelley-Loughnane N."/>
            <person name="Varaljay V.A."/>
            <person name="Crookes-Goodson W.J."/>
        </authorList>
    </citation>
    <scope>NUCLEOTIDE SEQUENCE</scope>
    <source>
        <strain evidence="2">5307AH</strain>
    </source>
</reference>
<feature type="compositionally biased region" description="Basic and acidic residues" evidence="1">
    <location>
        <begin position="126"/>
        <end position="136"/>
    </location>
</feature>
<protein>
    <submittedName>
        <fullName evidence="2">Uncharacterized protein</fullName>
    </submittedName>
</protein>
<evidence type="ECO:0000256" key="1">
    <source>
        <dbReference type="SAM" id="MobiDB-lite"/>
    </source>
</evidence>
<name>A0AAD9L964_PAPLA</name>
<accession>A0AAD9L964</accession>
<sequence>MYYALQLLVHHADAFTMNPSDPLPFLYLVAPWSPLLPSSHPDHYNSPLAWIPPKLIETQHLTMPHLLTVAKSAMAAWDVASSTIRAGLGFARSSLFNNAEEAGRPDGQSGMSLAQESQTSHVTLETPDRPTAEPEVNGEKLWGKTTTAYFQAESTQGVGQEHLICLNHGPRDTGPDWLEQKLDEVARQVRDRCAVSGTQAKLDVDIWWGLRDKMVPRQGQLWFTKTVKSHPDEIAVEVHEVADGDHSDLCV</sequence>